<sequence length="77" mass="8430">MNAVVLAAVVAPRGILLPESVLYGHAFAVLSTFVAINTVMYAALTIAKILPAPRLPRRRSGRRLRKETRSIYPDGEL</sequence>
<proteinExistence type="predicted"/>
<reference evidence="3" key="1">
    <citation type="journal article" date="2019" name="Int. J. Syst. Evol. Microbiol.">
        <title>The Global Catalogue of Microorganisms (GCM) 10K type strain sequencing project: providing services to taxonomists for standard genome sequencing and annotation.</title>
        <authorList>
            <consortium name="The Broad Institute Genomics Platform"/>
            <consortium name="The Broad Institute Genome Sequencing Center for Infectious Disease"/>
            <person name="Wu L."/>
            <person name="Ma J."/>
        </authorList>
    </citation>
    <scope>NUCLEOTIDE SEQUENCE [LARGE SCALE GENOMIC DNA]</scope>
    <source>
        <strain evidence="3">CGMCC 1.15480</strain>
    </source>
</reference>
<keyword evidence="1" id="KW-1133">Transmembrane helix</keyword>
<keyword evidence="3" id="KW-1185">Reference proteome</keyword>
<dbReference type="RefSeq" id="WP_188668678.1">
    <property type="nucleotide sequence ID" value="NZ_BMJI01000017.1"/>
</dbReference>
<keyword evidence="1" id="KW-0472">Membrane</keyword>
<comment type="caution">
    <text evidence="2">The sequence shown here is derived from an EMBL/GenBank/DDBJ whole genome shotgun (WGS) entry which is preliminary data.</text>
</comment>
<gene>
    <name evidence="2" type="ORF">GCM10011512_24230</name>
</gene>
<dbReference type="Proteomes" id="UP000597761">
    <property type="component" value="Unassembled WGS sequence"/>
</dbReference>
<evidence type="ECO:0000256" key="1">
    <source>
        <dbReference type="SAM" id="Phobius"/>
    </source>
</evidence>
<evidence type="ECO:0000313" key="3">
    <source>
        <dbReference type="Proteomes" id="UP000597761"/>
    </source>
</evidence>
<evidence type="ECO:0008006" key="4">
    <source>
        <dbReference type="Google" id="ProtNLM"/>
    </source>
</evidence>
<feature type="transmembrane region" description="Helical" evidence="1">
    <location>
        <begin position="26"/>
        <end position="50"/>
    </location>
</feature>
<dbReference type="EMBL" id="BMJI01000017">
    <property type="protein sequence ID" value="GGC96369.1"/>
    <property type="molecule type" value="Genomic_DNA"/>
</dbReference>
<organism evidence="2 3">
    <name type="scientific">Tersicoccus solisilvae</name>
    <dbReference type="NCBI Taxonomy" id="1882339"/>
    <lineage>
        <taxon>Bacteria</taxon>
        <taxon>Bacillati</taxon>
        <taxon>Actinomycetota</taxon>
        <taxon>Actinomycetes</taxon>
        <taxon>Micrococcales</taxon>
        <taxon>Micrococcaceae</taxon>
        <taxon>Tersicoccus</taxon>
    </lineage>
</organism>
<accession>A0ABQ1PFX8</accession>
<name>A0ABQ1PFX8_9MICC</name>
<evidence type="ECO:0000313" key="2">
    <source>
        <dbReference type="EMBL" id="GGC96369.1"/>
    </source>
</evidence>
<protein>
    <recommendedName>
        <fullName evidence="4">Membrane transport protein MMPL domain-containing protein</fullName>
    </recommendedName>
</protein>
<keyword evidence="1" id="KW-0812">Transmembrane</keyword>